<dbReference type="Gene3D" id="1.25.40.10">
    <property type="entry name" value="Tetratricopeptide repeat domain"/>
    <property type="match status" value="1"/>
</dbReference>
<dbReference type="Proteomes" id="UP000029981">
    <property type="component" value="Chromosome 7"/>
</dbReference>
<feature type="compositionally biased region" description="Polar residues" evidence="2">
    <location>
        <begin position="76"/>
        <end position="85"/>
    </location>
</feature>
<evidence type="ECO:0000313" key="4">
    <source>
        <dbReference type="EMBL" id="KGN43656.1"/>
    </source>
</evidence>
<dbReference type="PROSITE" id="PS50005">
    <property type="entry name" value="TPR"/>
    <property type="match status" value="1"/>
</dbReference>
<dbReference type="KEGG" id="csv:101213091"/>
<dbReference type="Gene3D" id="3.40.30.10">
    <property type="entry name" value="Glutaredoxin"/>
    <property type="match status" value="1"/>
</dbReference>
<dbReference type="Pfam" id="PF13432">
    <property type="entry name" value="TPR_16"/>
    <property type="match status" value="1"/>
</dbReference>
<organism evidence="4 5">
    <name type="scientific">Cucumis sativus</name>
    <name type="common">Cucumber</name>
    <dbReference type="NCBI Taxonomy" id="3659"/>
    <lineage>
        <taxon>Eukaryota</taxon>
        <taxon>Viridiplantae</taxon>
        <taxon>Streptophyta</taxon>
        <taxon>Embryophyta</taxon>
        <taxon>Tracheophyta</taxon>
        <taxon>Spermatophyta</taxon>
        <taxon>Magnoliopsida</taxon>
        <taxon>eudicotyledons</taxon>
        <taxon>Gunneridae</taxon>
        <taxon>Pentapetalae</taxon>
        <taxon>rosids</taxon>
        <taxon>fabids</taxon>
        <taxon>Cucurbitales</taxon>
        <taxon>Cucurbitaceae</taxon>
        <taxon>Benincaseae</taxon>
        <taxon>Cucumis</taxon>
    </lineage>
</organism>
<dbReference type="eggNOG" id="KOG0907">
    <property type="taxonomic scope" value="Eukaryota"/>
</dbReference>
<evidence type="ECO:0000256" key="2">
    <source>
        <dbReference type="SAM" id="MobiDB-lite"/>
    </source>
</evidence>
<feature type="compositionally biased region" description="Basic and acidic residues" evidence="2">
    <location>
        <begin position="29"/>
        <end position="38"/>
    </location>
</feature>
<dbReference type="STRING" id="3659.A0A0A0K756"/>
<dbReference type="CDD" id="cd02947">
    <property type="entry name" value="TRX_family"/>
    <property type="match status" value="1"/>
</dbReference>
<dbReference type="SUPFAM" id="SSF48452">
    <property type="entry name" value="TPR-like"/>
    <property type="match status" value="3"/>
</dbReference>
<reference evidence="4 5" key="3">
    <citation type="journal article" date="2010" name="BMC Genomics">
        <title>Transcriptome sequencing and comparative analysis of cucumber flowers with different sex types.</title>
        <authorList>
            <person name="Guo S."/>
            <person name="Zheng Y."/>
            <person name="Joung J.G."/>
            <person name="Liu S."/>
            <person name="Zhang Z."/>
            <person name="Crasta O.R."/>
            <person name="Sobral B.W."/>
            <person name="Xu Y."/>
            <person name="Huang S."/>
            <person name="Fei Z."/>
        </authorList>
    </citation>
    <scope>NUCLEOTIDE SEQUENCE [LARGE SCALE GENOMIC DNA]</scope>
    <source>
        <strain evidence="5">cv. 9930</strain>
    </source>
</reference>
<dbReference type="InterPro" id="IPR036249">
    <property type="entry name" value="Thioredoxin-like_sf"/>
</dbReference>
<evidence type="ECO:0000259" key="3">
    <source>
        <dbReference type="Pfam" id="PF00085"/>
    </source>
</evidence>
<keyword evidence="1" id="KW-0802">TPR repeat</keyword>
<proteinExistence type="predicted"/>
<dbReference type="PANTHER" id="PTHR46050:SF29">
    <property type="entry name" value="TPR REPEAT-CONTAINING THIOREDOXIN TTL4"/>
    <property type="match status" value="1"/>
</dbReference>
<reference evidence="4 5" key="1">
    <citation type="journal article" date="2009" name="Nat. Genet.">
        <title>The genome of the cucumber, Cucumis sativus L.</title>
        <authorList>
            <person name="Huang S."/>
            <person name="Li R."/>
            <person name="Zhang Z."/>
            <person name="Li L."/>
            <person name="Gu X."/>
            <person name="Fan W."/>
            <person name="Lucas W.J."/>
            <person name="Wang X."/>
            <person name="Xie B."/>
            <person name="Ni P."/>
            <person name="Ren Y."/>
            <person name="Zhu H."/>
            <person name="Li J."/>
            <person name="Lin K."/>
            <person name="Jin W."/>
            <person name="Fei Z."/>
            <person name="Li G."/>
            <person name="Staub J."/>
            <person name="Kilian A."/>
            <person name="van der Vossen E.A."/>
            <person name="Wu Y."/>
            <person name="Guo J."/>
            <person name="He J."/>
            <person name="Jia Z."/>
            <person name="Ren Y."/>
            <person name="Tian G."/>
            <person name="Lu Y."/>
            <person name="Ruan J."/>
            <person name="Qian W."/>
            <person name="Wang M."/>
            <person name="Huang Q."/>
            <person name="Li B."/>
            <person name="Xuan Z."/>
            <person name="Cao J."/>
            <person name="Asan"/>
            <person name="Wu Z."/>
            <person name="Zhang J."/>
            <person name="Cai Q."/>
            <person name="Bai Y."/>
            <person name="Zhao B."/>
            <person name="Han Y."/>
            <person name="Li Y."/>
            <person name="Li X."/>
            <person name="Wang S."/>
            <person name="Shi Q."/>
            <person name="Liu S."/>
            <person name="Cho W.K."/>
            <person name="Kim J.Y."/>
            <person name="Xu Y."/>
            <person name="Heller-Uszynska K."/>
            <person name="Miao H."/>
            <person name="Cheng Z."/>
            <person name="Zhang S."/>
            <person name="Wu J."/>
            <person name="Yang Y."/>
            <person name="Kang H."/>
            <person name="Li M."/>
            <person name="Liang H."/>
            <person name="Ren X."/>
            <person name="Shi Z."/>
            <person name="Wen M."/>
            <person name="Jian M."/>
            <person name="Yang H."/>
            <person name="Zhang G."/>
            <person name="Yang Z."/>
            <person name="Chen R."/>
            <person name="Liu S."/>
            <person name="Li J."/>
            <person name="Ma L."/>
            <person name="Liu H."/>
            <person name="Zhou Y."/>
            <person name="Zhao J."/>
            <person name="Fang X."/>
            <person name="Li G."/>
            <person name="Fang L."/>
            <person name="Li Y."/>
            <person name="Liu D."/>
            <person name="Zheng H."/>
            <person name="Zhang Y."/>
            <person name="Qin N."/>
            <person name="Li Z."/>
            <person name="Yang G."/>
            <person name="Yang S."/>
            <person name="Bolund L."/>
            <person name="Kristiansen K."/>
            <person name="Zheng H."/>
            <person name="Li S."/>
            <person name="Zhang X."/>
            <person name="Yang H."/>
            <person name="Wang J."/>
            <person name="Sun R."/>
            <person name="Zhang B."/>
            <person name="Jiang S."/>
            <person name="Wang J."/>
            <person name="Du Y."/>
            <person name="Li S."/>
        </authorList>
    </citation>
    <scope>NUCLEOTIDE SEQUENCE [LARGE SCALE GENOMIC DNA]</scope>
    <source>
        <strain evidence="5">cv. 9930</strain>
    </source>
</reference>
<feature type="compositionally biased region" description="Gly residues" evidence="2">
    <location>
        <begin position="197"/>
        <end position="219"/>
    </location>
</feature>
<feature type="domain" description="Thioredoxin" evidence="3">
    <location>
        <begin position="652"/>
        <end position="706"/>
    </location>
</feature>
<feature type="repeat" description="TPR" evidence="1">
    <location>
        <begin position="254"/>
        <end position="287"/>
    </location>
</feature>
<reference evidence="4 5" key="4">
    <citation type="journal article" date="2011" name="BMC Genomics">
        <title>RNA-Seq improves annotation of protein-coding genes in the cucumber genome.</title>
        <authorList>
            <person name="Li Z."/>
            <person name="Zhang Z."/>
            <person name="Yan P."/>
            <person name="Huang S."/>
            <person name="Fei Z."/>
            <person name="Lin K."/>
        </authorList>
    </citation>
    <scope>NUCLEOTIDE SEQUENCE [LARGE SCALE GENOMIC DNA]</scope>
    <source>
        <strain evidence="5">cv. 9930</strain>
    </source>
</reference>
<dbReference type="InterPro" id="IPR044534">
    <property type="entry name" value="TTL1-4"/>
</dbReference>
<dbReference type="InterPro" id="IPR013766">
    <property type="entry name" value="Thioredoxin_domain"/>
</dbReference>
<protein>
    <recommendedName>
        <fullName evidence="3">Thioredoxin domain-containing protein</fullName>
    </recommendedName>
</protein>
<feature type="compositionally biased region" description="Polar residues" evidence="2">
    <location>
        <begin position="94"/>
        <end position="110"/>
    </location>
</feature>
<dbReference type="AlphaFoldDB" id="A0A0A0K756"/>
<accession>A0A0A0K756</accession>
<keyword evidence="5" id="KW-1185">Reference proteome</keyword>
<dbReference type="SUPFAM" id="SSF52833">
    <property type="entry name" value="Thioredoxin-like"/>
    <property type="match status" value="1"/>
</dbReference>
<dbReference type="OrthoDB" id="2121326at2759"/>
<feature type="region of interest" description="Disordered" evidence="2">
    <location>
        <begin position="1"/>
        <end position="138"/>
    </location>
</feature>
<evidence type="ECO:0000313" key="5">
    <source>
        <dbReference type="Proteomes" id="UP000029981"/>
    </source>
</evidence>
<feature type="compositionally biased region" description="Low complexity" evidence="2">
    <location>
        <begin position="66"/>
        <end position="75"/>
    </location>
</feature>
<dbReference type="eggNOG" id="KOG1124">
    <property type="taxonomic scope" value="Eukaryota"/>
</dbReference>
<name>A0A0A0K756_CUCSA</name>
<dbReference type="InterPro" id="IPR011990">
    <property type="entry name" value="TPR-like_helical_dom_sf"/>
</dbReference>
<dbReference type="GO" id="GO:0005737">
    <property type="term" value="C:cytoplasm"/>
    <property type="evidence" value="ECO:0000318"/>
    <property type="project" value="GO_Central"/>
</dbReference>
<evidence type="ECO:0000256" key="1">
    <source>
        <dbReference type="PROSITE-ProRule" id="PRU00339"/>
    </source>
</evidence>
<dbReference type="SMART" id="SM00028">
    <property type="entry name" value="TPR"/>
    <property type="match status" value="6"/>
</dbReference>
<dbReference type="EMBL" id="CM002928">
    <property type="protein sequence ID" value="KGN43656.1"/>
    <property type="molecule type" value="Genomic_DNA"/>
</dbReference>
<dbReference type="Pfam" id="PF00085">
    <property type="entry name" value="Thioredoxin"/>
    <property type="match status" value="1"/>
</dbReference>
<feature type="region of interest" description="Disordered" evidence="2">
    <location>
        <begin position="190"/>
        <end position="226"/>
    </location>
</feature>
<sequence>MSHTVKSIQEMGSDSLTGRFRDGFSLGDNKPDVKDHDLSSPVSPLMMTRSSGTGDNGYGIGGPNTSSSSSSSSGSVTGKTNNTQMGKRFEGKPNNHSGELSVSSETSPSGSDGHRSAAALRNSRPGHRRSFSTGSPLIYSGKTLTSTSNGVNGNGINSVSSNPNSNVFPSGNICPSGKVLKANIAQRTSNRTDTLGSGTGNYGHGSIIRGGGSGGGGTKLGSPGNLAEGNFGSGNLQFGSETLVVKRAMASSDPEEVKRAANELYRRGSFVEALSLYDRAISLFPENAAYRSNRAAALTALGRLGEAVRECEEAVRLDLGYGRAHQRLAALYLRFGQVEKARSHLLFSGQPDQFELQKLKLLEKILNQCADARKAGDWKSALKESEAAMAAGADFSPQLVACKAEAFLKLHQLEDAESCLSNIPKLETMASCSQTKFFGMLAEAYVFYVRAMVEMALGRFDNAVLAAERAGKIDFNNLEVANLLSTVKMVARARSRGFDLFSSGRYTEACTAYGEGLKYDSSNHVLYCNRAVCWAKIGLWEQSVQDCNQALNIQPNYTKALLRRAASNAKLERWEEAVKDLEFLRRELPGDHEVAESLHQAQVALKRSRGEVVDHRTVSGEVEEVSTLDKLKAAIASTGVSVVHFKVANNICDETSAFVNMLCIRYPSVKFIKVDVEESMTLAKAEGIKTVPAFKIYKNGEKLIEMIRPSHHFLEDSVRSCILQQTLPALSHGSNLYNI</sequence>
<dbReference type="InterPro" id="IPR019734">
    <property type="entry name" value="TPR_rpt"/>
</dbReference>
<dbReference type="PANTHER" id="PTHR46050">
    <property type="entry name" value="TPR REPEAT-CONTAINING THIOREDOXIN"/>
    <property type="match status" value="1"/>
</dbReference>
<feature type="compositionally biased region" description="Polar residues" evidence="2">
    <location>
        <begin position="1"/>
        <end position="16"/>
    </location>
</feature>
<dbReference type="Gramene" id="KGN43656">
    <property type="protein sequence ID" value="KGN43656"/>
    <property type="gene ID" value="Csa_7G051360"/>
</dbReference>
<gene>
    <name evidence="4" type="ORF">Csa_7G051360</name>
</gene>
<reference evidence="4 5" key="2">
    <citation type="journal article" date="2009" name="PLoS ONE">
        <title>An integrated genetic and cytogenetic map of the cucumber genome.</title>
        <authorList>
            <person name="Ren Y."/>
            <person name="Zhang Z."/>
            <person name="Liu J."/>
            <person name="Staub J.E."/>
            <person name="Han Y."/>
            <person name="Cheng Z."/>
            <person name="Li X."/>
            <person name="Lu J."/>
            <person name="Miao H."/>
            <person name="Kang H."/>
            <person name="Xie B."/>
            <person name="Gu X."/>
            <person name="Wang X."/>
            <person name="Du Y."/>
            <person name="Jin W."/>
            <person name="Huang S."/>
        </authorList>
    </citation>
    <scope>NUCLEOTIDE SEQUENCE [LARGE SCALE GENOMIC DNA]</scope>
    <source>
        <strain evidence="5">cv. 9930</strain>
    </source>
</reference>
<dbReference type="OMA" id="PFINMLC"/>
<dbReference type="GO" id="GO:0006950">
    <property type="term" value="P:response to stress"/>
    <property type="evidence" value="ECO:0007669"/>
    <property type="project" value="UniProtKB-ARBA"/>
</dbReference>